<organism evidence="2 3">
    <name type="scientific">Teredinibacter turnerae (strain ATCC 39867 / T7901)</name>
    <dbReference type="NCBI Taxonomy" id="377629"/>
    <lineage>
        <taxon>Bacteria</taxon>
        <taxon>Pseudomonadati</taxon>
        <taxon>Pseudomonadota</taxon>
        <taxon>Gammaproteobacteria</taxon>
        <taxon>Cellvibrionales</taxon>
        <taxon>Cellvibrionaceae</taxon>
        <taxon>Teredinibacter</taxon>
    </lineage>
</organism>
<evidence type="ECO:0000256" key="1">
    <source>
        <dbReference type="SAM" id="SignalP"/>
    </source>
</evidence>
<dbReference type="EMBL" id="CP001614">
    <property type="protein sequence ID" value="ACR12478.1"/>
    <property type="molecule type" value="Genomic_DNA"/>
</dbReference>
<evidence type="ECO:0000313" key="3">
    <source>
        <dbReference type="Proteomes" id="UP000009080"/>
    </source>
</evidence>
<sequence length="520" mass="58959">MRWFFLGLLGFIDICSATAFAAQLRNEEAVIPPQCYTKTEGQHNPCYICHQSHPKGTRLNTLDDGVLQAAYAFSEYGETNHWKNFFKDFSKHTATVTDSAVLDYVRQDNYAALYSELTPASGQGAIALKDLGSPDKAFDDLGFANDGSGWVAFNYKPLPSSFWPTNGSADDVMIRLPMLFRQTEDGKSSRTLYLLNLSLVELSIKELPRISIPPTEEAEIGVDLDGDGALGRANSIVYRQYYLGAAAGIPLQRQMYPSGTEFLHTLRYLDVRDKEQVVAAKRVKEIRYTKKYKDLSEPAMRYMYNVEQREKEQGRLPNYAWAKPVEKAGLNNGMGWYVQSWLEDKEGRLRLANYEENFFCMGCHTTVGTTIDQSFSFPRKIDGAKGWGYIDLAGMPDVPNRNELEGEYLTYFTRTGGGDEFRQNEEMLTRWFDDATQVDTDLVKSADVKTLITPSPERALALNKVYWQIVKTQSFSQGRDAVLGNKRNVFDHIDPATAPVLPVEKTYHYDLRLDWSSFLQ</sequence>
<keyword evidence="1" id="KW-0732">Signal</keyword>
<evidence type="ECO:0000313" key="2">
    <source>
        <dbReference type="EMBL" id="ACR12478.1"/>
    </source>
</evidence>
<keyword evidence="3" id="KW-1185">Reference proteome</keyword>
<dbReference type="AlphaFoldDB" id="C5BJD8"/>
<dbReference type="OrthoDB" id="8692at2"/>
<dbReference type="STRING" id="377629.TERTU_2147"/>
<gene>
    <name evidence="2" type="ordered locus">TERTU_2147</name>
</gene>
<accession>C5BJD8</accession>
<dbReference type="eggNOG" id="COG2010">
    <property type="taxonomic scope" value="Bacteria"/>
</dbReference>
<name>C5BJD8_TERTT</name>
<dbReference type="Proteomes" id="UP000009080">
    <property type="component" value="Chromosome"/>
</dbReference>
<evidence type="ECO:0008006" key="4">
    <source>
        <dbReference type="Google" id="ProtNLM"/>
    </source>
</evidence>
<feature type="signal peptide" evidence="1">
    <location>
        <begin position="1"/>
        <end position="21"/>
    </location>
</feature>
<proteinExistence type="predicted"/>
<protein>
    <recommendedName>
        <fullName evidence="4">Lipoprotein</fullName>
    </recommendedName>
</protein>
<dbReference type="RefSeq" id="WP_015818590.1">
    <property type="nucleotide sequence ID" value="NC_012997.1"/>
</dbReference>
<dbReference type="HOGENOM" id="CLU_020661_0_0_6"/>
<reference evidence="2 3" key="1">
    <citation type="journal article" date="2009" name="PLoS ONE">
        <title>The complete genome of Teredinibacter turnerae T7901: an intracellular endosymbiont of marine wood-boring bivalves (shipworms).</title>
        <authorList>
            <person name="Yang J.C."/>
            <person name="Madupu R."/>
            <person name="Durkin A.S."/>
            <person name="Ekborg N.A."/>
            <person name="Pedamallu C.S."/>
            <person name="Hostetler J.B."/>
            <person name="Radune D."/>
            <person name="Toms B.S."/>
            <person name="Henrissat B."/>
            <person name="Coutinho P.M."/>
            <person name="Schwarz S."/>
            <person name="Field L."/>
            <person name="Trindade-Silva A.E."/>
            <person name="Soares C.A.G."/>
            <person name="Elshahawi S."/>
            <person name="Hanora A."/>
            <person name="Schmidt E.W."/>
            <person name="Haygood M.G."/>
            <person name="Posfai J."/>
            <person name="Benner J."/>
            <person name="Madinger C."/>
            <person name="Nove J."/>
            <person name="Anton B."/>
            <person name="Chaudhary K."/>
            <person name="Foster J."/>
            <person name="Holman A."/>
            <person name="Kumar S."/>
            <person name="Lessard P.A."/>
            <person name="Luyten Y.A."/>
            <person name="Slatko B."/>
            <person name="Wood N."/>
            <person name="Wu B."/>
            <person name="Teplitski M."/>
            <person name="Mougous J.D."/>
            <person name="Ward N."/>
            <person name="Eisen J.A."/>
            <person name="Badger J.H."/>
            <person name="Distel D.L."/>
        </authorList>
    </citation>
    <scope>NUCLEOTIDE SEQUENCE [LARGE SCALE GENOMIC DNA]</scope>
    <source>
        <strain evidence="3">ATCC 39867 / T7901</strain>
    </source>
</reference>
<feature type="chain" id="PRO_5002948632" description="Lipoprotein" evidence="1">
    <location>
        <begin position="22"/>
        <end position="520"/>
    </location>
</feature>
<dbReference type="KEGG" id="ttu:TERTU_2147"/>